<accession>A0A8S3CAL7</accession>
<name>A0A8S3CAL7_9BILA</name>
<proteinExistence type="predicted"/>
<reference evidence="1" key="1">
    <citation type="submission" date="2021-02" db="EMBL/GenBank/DDBJ databases">
        <authorList>
            <person name="Nowell W R."/>
        </authorList>
    </citation>
    <scope>NUCLEOTIDE SEQUENCE</scope>
</reference>
<comment type="caution">
    <text evidence="1">The sequence shown here is derived from an EMBL/GenBank/DDBJ whole genome shotgun (WGS) entry which is preliminary data.</text>
</comment>
<protein>
    <submittedName>
        <fullName evidence="1">Uncharacterized protein</fullName>
    </submittedName>
</protein>
<evidence type="ECO:0000313" key="2">
    <source>
        <dbReference type="Proteomes" id="UP000676336"/>
    </source>
</evidence>
<gene>
    <name evidence="1" type="ORF">SMN809_LOCUS51475</name>
</gene>
<sequence length="142" mass="16668">MFKVPEWDDCLPFTIIHFSMYCLDKNKAAQDSNDNQVKDSDEYVPDEEKITEYMKQLIKHSELVVVFDPTGTNGNLEDAIANAMLKSIKFRRNEKDSSNNSLIQIEMELKWCLMWNKFDHARQNLFVDYVFEDMTPSQTKQG</sequence>
<dbReference type="EMBL" id="CAJOBI010172624">
    <property type="protein sequence ID" value="CAF4895433.1"/>
    <property type="molecule type" value="Genomic_DNA"/>
</dbReference>
<feature type="non-terminal residue" evidence="1">
    <location>
        <position position="1"/>
    </location>
</feature>
<evidence type="ECO:0000313" key="1">
    <source>
        <dbReference type="EMBL" id="CAF4895433.1"/>
    </source>
</evidence>
<dbReference type="AlphaFoldDB" id="A0A8S3CAL7"/>
<dbReference type="Proteomes" id="UP000676336">
    <property type="component" value="Unassembled WGS sequence"/>
</dbReference>
<organism evidence="1 2">
    <name type="scientific">Rotaria magnacalcarata</name>
    <dbReference type="NCBI Taxonomy" id="392030"/>
    <lineage>
        <taxon>Eukaryota</taxon>
        <taxon>Metazoa</taxon>
        <taxon>Spiralia</taxon>
        <taxon>Gnathifera</taxon>
        <taxon>Rotifera</taxon>
        <taxon>Eurotatoria</taxon>
        <taxon>Bdelloidea</taxon>
        <taxon>Philodinida</taxon>
        <taxon>Philodinidae</taxon>
        <taxon>Rotaria</taxon>
    </lineage>
</organism>